<dbReference type="EMBL" id="BDQX01000027">
    <property type="protein sequence ID" value="GBG05821.1"/>
    <property type="molecule type" value="Genomic_DNA"/>
</dbReference>
<reference evidence="1 2" key="1">
    <citation type="submission" date="2017-08" db="EMBL/GenBank/DDBJ databases">
        <title>Substantial Increase in Enzyme Production by Combined Drug-Resistance Mutations in Paenibacillus agaridevorans.</title>
        <authorList>
            <person name="Tanaka Y."/>
            <person name="Funane K."/>
            <person name="Hosaka T."/>
            <person name="Shiwa Y."/>
            <person name="Fujita N."/>
            <person name="Miyazaki T."/>
            <person name="Yoshikawa H."/>
            <person name="Murakami K."/>
            <person name="Kasahara K."/>
            <person name="Inaoka T."/>
            <person name="Hiraga Y."/>
            <person name="Ochi K."/>
        </authorList>
    </citation>
    <scope>NUCLEOTIDE SEQUENCE [LARGE SCALE GENOMIC DNA]</scope>
    <source>
        <strain evidence="1 2">T-3040</strain>
    </source>
</reference>
<name>A0A2R5EQX3_9BACL</name>
<proteinExistence type="predicted"/>
<dbReference type="Proteomes" id="UP000245202">
    <property type="component" value="Unassembled WGS sequence"/>
</dbReference>
<keyword evidence="2" id="KW-1185">Reference proteome</keyword>
<gene>
    <name evidence="1" type="ORF">PAT3040_00306</name>
</gene>
<protein>
    <submittedName>
        <fullName evidence="1">Uncharacterized protein</fullName>
    </submittedName>
</protein>
<organism evidence="1 2">
    <name type="scientific">Paenibacillus agaridevorans</name>
    <dbReference type="NCBI Taxonomy" id="171404"/>
    <lineage>
        <taxon>Bacteria</taxon>
        <taxon>Bacillati</taxon>
        <taxon>Bacillota</taxon>
        <taxon>Bacilli</taxon>
        <taxon>Bacillales</taxon>
        <taxon>Paenibacillaceae</taxon>
        <taxon>Paenibacillus</taxon>
    </lineage>
</organism>
<sequence length="45" mass="4925">MVMFNRKRGLILAIVLAGLVAAGLYLTEKKDTAEETAQVGPFPKY</sequence>
<accession>A0A2R5EQX3</accession>
<dbReference type="AlphaFoldDB" id="A0A2R5EQX3"/>
<feature type="non-terminal residue" evidence="1">
    <location>
        <position position="45"/>
    </location>
</feature>
<evidence type="ECO:0000313" key="1">
    <source>
        <dbReference type="EMBL" id="GBG05821.1"/>
    </source>
</evidence>
<evidence type="ECO:0000313" key="2">
    <source>
        <dbReference type="Proteomes" id="UP000245202"/>
    </source>
</evidence>
<comment type="caution">
    <text evidence="1">The sequence shown here is derived from an EMBL/GenBank/DDBJ whole genome shotgun (WGS) entry which is preliminary data.</text>
</comment>